<dbReference type="CDD" id="cd00484">
    <property type="entry name" value="PEPCK_ATP"/>
    <property type="match status" value="1"/>
</dbReference>
<dbReference type="RefSeq" id="WP_115937818.1">
    <property type="nucleotide sequence ID" value="NZ_QRDW01000009.1"/>
</dbReference>
<dbReference type="Proteomes" id="UP000256845">
    <property type="component" value="Unassembled WGS sequence"/>
</dbReference>
<feature type="binding site" evidence="10">
    <location>
        <position position="193"/>
    </location>
    <ligand>
        <name>substrate</name>
    </ligand>
</feature>
<comment type="catalytic activity">
    <reaction evidence="9 10">
        <text>oxaloacetate + ATP = phosphoenolpyruvate + ADP + CO2</text>
        <dbReference type="Rhea" id="RHEA:18617"/>
        <dbReference type="ChEBI" id="CHEBI:16452"/>
        <dbReference type="ChEBI" id="CHEBI:16526"/>
        <dbReference type="ChEBI" id="CHEBI:30616"/>
        <dbReference type="ChEBI" id="CHEBI:58702"/>
        <dbReference type="ChEBI" id="CHEBI:456216"/>
        <dbReference type="EC" id="4.1.1.49"/>
    </reaction>
</comment>
<comment type="function">
    <text evidence="10">Involved in the gluconeogenesis. Catalyzes the conversion of oxaloacetate (OAA) to phosphoenolpyruvate (PEP) through direct phosphoryl transfer between the nucleoside triphosphate and OAA.</text>
</comment>
<feature type="binding site" evidence="10">
    <location>
        <position position="446"/>
    </location>
    <ligand>
        <name>ATP</name>
        <dbReference type="ChEBI" id="CHEBI:30616"/>
    </ligand>
</feature>
<keyword evidence="4 10" id="KW-0312">Gluconeogenesis</keyword>
<dbReference type="GO" id="GO:0005829">
    <property type="term" value="C:cytosol"/>
    <property type="evidence" value="ECO:0007669"/>
    <property type="project" value="TreeGrafter"/>
</dbReference>
<comment type="similarity">
    <text evidence="2 10">Belongs to the phosphoenolpyruvate carboxykinase (ATP) family.</text>
</comment>
<comment type="caution">
    <text evidence="10">Lacks conserved residue(s) required for the propagation of feature annotation.</text>
</comment>
<feature type="binding site" evidence="10">
    <location>
        <position position="283"/>
    </location>
    <ligand>
        <name>ATP</name>
        <dbReference type="ChEBI" id="CHEBI:30616"/>
    </ligand>
</feature>
<keyword evidence="10" id="KW-0963">Cytoplasm</keyword>
<evidence type="ECO:0000313" key="11">
    <source>
        <dbReference type="EMBL" id="RED47660.1"/>
    </source>
</evidence>
<keyword evidence="11" id="KW-0808">Transferase</keyword>
<dbReference type="SUPFAM" id="SSF68923">
    <property type="entry name" value="PEP carboxykinase N-terminal domain"/>
    <property type="match status" value="1"/>
</dbReference>
<dbReference type="PROSITE" id="PS00532">
    <property type="entry name" value="PEPCK_ATP"/>
    <property type="match status" value="1"/>
</dbReference>
<dbReference type="InterPro" id="IPR008210">
    <property type="entry name" value="PEP_carboxykinase_N"/>
</dbReference>
<dbReference type="InterPro" id="IPR001272">
    <property type="entry name" value="PEP_carboxykinase_ATP"/>
</dbReference>
<dbReference type="OrthoDB" id="9806325at2"/>
<dbReference type="GO" id="GO:0005524">
    <property type="term" value="F:ATP binding"/>
    <property type="evidence" value="ECO:0007669"/>
    <property type="project" value="UniProtKB-UniRule"/>
</dbReference>
<dbReference type="PANTHER" id="PTHR30031:SF0">
    <property type="entry name" value="PHOSPHOENOLPYRUVATE CARBOXYKINASE (ATP)"/>
    <property type="match status" value="1"/>
</dbReference>
<evidence type="ECO:0000256" key="3">
    <source>
        <dbReference type="ARBA" id="ARBA00012363"/>
    </source>
</evidence>
<accession>A0A3D9HDW6</accession>
<keyword evidence="11" id="KW-0670">Pyruvate</keyword>
<sequence length="532" mass="58625">MASQGSTYGLQNHGVFNEGDALWNLGAEALYEETVRQGLGTITKGGALTVETGKFTGRSPNDKFIVDESSSRDNIWWGQVNKSTTEEVFDNLHRQMTSYYQNRKLYVQDLYAGASEKYRIKVRVVSDSPWHSLFARNMFIRPAQENLADFEPDFTILHAPLLQADPARDGTNSEVFVTVNFAKRMVLIGGTRYAGEIKKSIFGVLNYLLPEQGVLPMHCSANIGAKGDTAIFFGLSGTGKTTLSADGTRTLIGDDEHGWSDDGVFNFEGGCYAKVINLSPEMEPEIYATTRRFGTILENTVFDPFTREIDFADNSLAENTRASYPIDFIPNVEPTGQGGQPENIVMLTADAFGVLPPISELTPEQAMYHFLSGYTARVAGTERGVTEPQATFSTCFGAPFMPRHPGVYAKMLGEKMAKTGAKCWLVNTGWSGGAYGTGKRMSIHHTRAMVRAALEGKLSSIAKVRDENFGLFIPETCPDVPAEVLQPKTTWEDTGAYDQVARDLRGRFEQNFKQFESHVSEDVKKSGIYAAA</sequence>
<gene>
    <name evidence="10" type="primary">pckA</name>
    <name evidence="11" type="ORF">DFP90_10924</name>
</gene>
<dbReference type="PIRSF" id="PIRSF006294">
    <property type="entry name" value="PEP_crbxkin"/>
    <property type="match status" value="1"/>
</dbReference>
<dbReference type="NCBIfam" id="NF006821">
    <property type="entry name" value="PRK09344.1-3"/>
    <property type="match status" value="1"/>
</dbReference>
<dbReference type="GO" id="GO:0004612">
    <property type="term" value="F:phosphoenolpyruvate carboxykinase (ATP) activity"/>
    <property type="evidence" value="ECO:0007669"/>
    <property type="project" value="UniProtKB-UniRule"/>
</dbReference>
<dbReference type="NCBIfam" id="NF006822">
    <property type="entry name" value="PRK09344.1-4"/>
    <property type="match status" value="1"/>
</dbReference>
<evidence type="ECO:0000256" key="6">
    <source>
        <dbReference type="ARBA" id="ARBA00022793"/>
    </source>
</evidence>
<proteinExistence type="inferred from homology"/>
<organism evidence="11 12">
    <name type="scientific">Aestuariispira insulae</name>
    <dbReference type="NCBI Taxonomy" id="1461337"/>
    <lineage>
        <taxon>Bacteria</taxon>
        <taxon>Pseudomonadati</taxon>
        <taxon>Pseudomonadota</taxon>
        <taxon>Alphaproteobacteria</taxon>
        <taxon>Rhodospirillales</taxon>
        <taxon>Kiloniellaceae</taxon>
        <taxon>Aestuariispira</taxon>
    </lineage>
</organism>
<dbReference type="NCBIfam" id="TIGR00224">
    <property type="entry name" value="pckA"/>
    <property type="match status" value="1"/>
</dbReference>
<comment type="pathway">
    <text evidence="1 10">Carbohydrate biosynthesis; gluconeogenesis.</text>
</comment>
<dbReference type="InterPro" id="IPR015994">
    <property type="entry name" value="PEPCK_ATP_CS"/>
</dbReference>
<keyword evidence="8 10" id="KW-0456">Lyase</keyword>
<feature type="binding site" evidence="10">
    <location>
        <begin position="234"/>
        <end position="242"/>
    </location>
    <ligand>
        <name>ATP</name>
        <dbReference type="ChEBI" id="CHEBI:30616"/>
    </ligand>
</feature>
<keyword evidence="7 10" id="KW-0067">ATP-binding</keyword>
<dbReference type="GO" id="GO:0006094">
    <property type="term" value="P:gluconeogenesis"/>
    <property type="evidence" value="ECO:0007669"/>
    <property type="project" value="UniProtKB-UniRule"/>
</dbReference>
<evidence type="ECO:0000256" key="2">
    <source>
        <dbReference type="ARBA" id="ARBA00006052"/>
    </source>
</evidence>
<comment type="caution">
    <text evidence="11">The sequence shown here is derived from an EMBL/GenBank/DDBJ whole genome shotgun (WGS) entry which is preliminary data.</text>
</comment>
<evidence type="ECO:0000256" key="7">
    <source>
        <dbReference type="ARBA" id="ARBA00022840"/>
    </source>
</evidence>
<keyword evidence="12" id="KW-1185">Reference proteome</keyword>
<dbReference type="EMBL" id="QRDW01000009">
    <property type="protein sequence ID" value="RED47660.1"/>
    <property type="molecule type" value="Genomic_DNA"/>
</dbReference>
<feature type="binding site" evidence="10">
    <location>
        <position position="199"/>
    </location>
    <ligand>
        <name>substrate</name>
    </ligand>
</feature>
<reference evidence="11 12" key="1">
    <citation type="submission" date="2018-07" db="EMBL/GenBank/DDBJ databases">
        <title>Genomic Encyclopedia of Type Strains, Phase III (KMG-III): the genomes of soil and plant-associated and newly described type strains.</title>
        <authorList>
            <person name="Whitman W."/>
        </authorList>
    </citation>
    <scope>NUCLEOTIDE SEQUENCE [LARGE SCALE GENOMIC DNA]</scope>
    <source>
        <strain evidence="11 12">CECT 8488</strain>
    </source>
</reference>
<feature type="binding site" evidence="10">
    <location>
        <position position="255"/>
    </location>
    <ligand>
        <name>Mn(2+)</name>
        <dbReference type="ChEBI" id="CHEBI:29035"/>
    </ligand>
</feature>
<keyword evidence="11" id="KW-0418">Kinase</keyword>
<comment type="cofactor">
    <cofactor evidence="10">
        <name>Mn(2+)</name>
        <dbReference type="ChEBI" id="CHEBI:29035"/>
    </cofactor>
    <text evidence="10">Binds 1 Mn(2+) ion per subunit.</text>
</comment>
<feature type="binding site" evidence="10">
    <location>
        <position position="58"/>
    </location>
    <ligand>
        <name>substrate</name>
    </ligand>
</feature>
<protein>
    <recommendedName>
        <fullName evidence="3 10">Phosphoenolpyruvate carboxykinase (ATP)</fullName>
        <shortName evidence="10">PCK</shortName>
        <shortName evidence="10">PEP carboxykinase</shortName>
        <shortName evidence="10">PEPCK</shortName>
        <ecNumber evidence="3 10">4.1.1.49</ecNumber>
    </recommendedName>
</protein>
<dbReference type="Gene3D" id="2.170.8.10">
    <property type="entry name" value="Phosphoenolpyruvate Carboxykinase, domain 2"/>
    <property type="match status" value="1"/>
</dbReference>
<evidence type="ECO:0000313" key="12">
    <source>
        <dbReference type="Proteomes" id="UP000256845"/>
    </source>
</evidence>
<evidence type="ECO:0000256" key="4">
    <source>
        <dbReference type="ARBA" id="ARBA00022432"/>
    </source>
</evidence>
<dbReference type="HAMAP" id="MF_00453">
    <property type="entry name" value="PEPCK_ATP"/>
    <property type="match status" value="1"/>
</dbReference>
<dbReference type="UniPathway" id="UPA00138"/>
<dbReference type="Gene3D" id="3.90.228.20">
    <property type="match status" value="1"/>
</dbReference>
<feature type="binding site" evidence="10">
    <location>
        <position position="199"/>
    </location>
    <ligand>
        <name>ATP</name>
        <dbReference type="ChEBI" id="CHEBI:30616"/>
    </ligand>
</feature>
<keyword evidence="5 10" id="KW-0547">Nucleotide-binding</keyword>
<dbReference type="InterPro" id="IPR013035">
    <property type="entry name" value="PEP_carboxykinase_C"/>
</dbReference>
<dbReference type="PANTHER" id="PTHR30031">
    <property type="entry name" value="PHOSPHOENOLPYRUVATE CARBOXYKINASE ATP"/>
    <property type="match status" value="1"/>
</dbReference>
<dbReference type="GO" id="GO:0046872">
    <property type="term" value="F:metal ion binding"/>
    <property type="evidence" value="ECO:0007669"/>
    <property type="project" value="UniProtKB-KW"/>
</dbReference>
<dbReference type="Pfam" id="PF01293">
    <property type="entry name" value="PEPCK_ATP"/>
    <property type="match status" value="1"/>
</dbReference>
<dbReference type="AlphaFoldDB" id="A0A3D9HDW6"/>
<dbReference type="Gene3D" id="3.40.449.10">
    <property type="entry name" value="Phosphoenolpyruvate Carboxykinase, domain 1"/>
    <property type="match status" value="1"/>
</dbReference>
<dbReference type="SUPFAM" id="SSF53795">
    <property type="entry name" value="PEP carboxykinase-like"/>
    <property type="match status" value="1"/>
</dbReference>
<evidence type="ECO:0000256" key="1">
    <source>
        <dbReference type="ARBA" id="ARBA00004742"/>
    </source>
</evidence>
<evidence type="ECO:0000256" key="9">
    <source>
        <dbReference type="ARBA" id="ARBA00047371"/>
    </source>
</evidence>
<feature type="binding site" evidence="10">
    <location>
        <position position="199"/>
    </location>
    <ligand>
        <name>Mn(2+)</name>
        <dbReference type="ChEBI" id="CHEBI:29035"/>
    </ligand>
</feature>
<name>A0A3D9HDW6_9PROT</name>
<evidence type="ECO:0000256" key="10">
    <source>
        <dbReference type="HAMAP-Rule" id="MF_00453"/>
    </source>
</evidence>
<evidence type="ECO:0000256" key="8">
    <source>
        <dbReference type="ARBA" id="ARBA00023239"/>
    </source>
</evidence>
<evidence type="ECO:0000256" key="5">
    <source>
        <dbReference type="ARBA" id="ARBA00022741"/>
    </source>
</evidence>
<dbReference type="EC" id="4.1.1.49" evidence="3 10"/>
<keyword evidence="10" id="KW-0464">Manganese</keyword>
<keyword evidence="6 10" id="KW-0210">Decarboxylase</keyword>
<keyword evidence="10" id="KW-0479">Metal-binding</keyword>
<dbReference type="NCBIfam" id="NF006820">
    <property type="entry name" value="PRK09344.1-2"/>
    <property type="match status" value="1"/>
</dbReference>
<feature type="binding site" evidence="10">
    <location>
        <position position="321"/>
    </location>
    <ligand>
        <name>substrate</name>
    </ligand>
</feature>
<dbReference type="GO" id="GO:0016301">
    <property type="term" value="F:kinase activity"/>
    <property type="evidence" value="ECO:0007669"/>
    <property type="project" value="UniProtKB-KW"/>
</dbReference>
<feature type="binding site" evidence="10">
    <location>
        <position position="218"/>
    </location>
    <ligand>
        <name>ATP</name>
        <dbReference type="ChEBI" id="CHEBI:30616"/>
    </ligand>
</feature>
<comment type="subcellular location">
    <subcellularLocation>
        <location evidence="10">Cytoplasm</location>
    </subcellularLocation>
</comment>
<feature type="binding site" evidence="10">
    <location>
        <position position="218"/>
    </location>
    <ligand>
        <name>Mn(2+)</name>
        <dbReference type="ChEBI" id="CHEBI:29035"/>
    </ligand>
</feature>
<feature type="binding site" evidence="10">
    <location>
        <position position="321"/>
    </location>
    <ligand>
        <name>ATP</name>
        <dbReference type="ChEBI" id="CHEBI:30616"/>
    </ligand>
</feature>